<protein>
    <recommendedName>
        <fullName evidence="4 9">N-(5'-phosphoribosyl)anthranilate isomerase</fullName>
        <shortName evidence="9">PRAI</shortName>
        <ecNumber evidence="3 9">5.3.1.24</ecNumber>
    </recommendedName>
</protein>
<dbReference type="RefSeq" id="WP_209860150.1">
    <property type="nucleotide sequence ID" value="NZ_JAGGLD010000001.1"/>
</dbReference>
<dbReference type="PANTHER" id="PTHR42894">
    <property type="entry name" value="N-(5'-PHOSPHORIBOSYL)ANTHRANILATE ISOMERASE"/>
    <property type="match status" value="1"/>
</dbReference>
<evidence type="ECO:0000256" key="7">
    <source>
        <dbReference type="ARBA" id="ARBA00023141"/>
    </source>
</evidence>
<name>A0ABS4JEY2_9BACL</name>
<dbReference type="EC" id="5.3.1.24" evidence="3 9"/>
<dbReference type="Pfam" id="PF00697">
    <property type="entry name" value="PRAI"/>
    <property type="match status" value="1"/>
</dbReference>
<keyword evidence="7 9" id="KW-0057">Aromatic amino acid biosynthesis</keyword>
<dbReference type="HAMAP" id="MF_00135">
    <property type="entry name" value="PRAI"/>
    <property type="match status" value="1"/>
</dbReference>
<evidence type="ECO:0000256" key="4">
    <source>
        <dbReference type="ARBA" id="ARBA00022272"/>
    </source>
</evidence>
<evidence type="ECO:0000256" key="5">
    <source>
        <dbReference type="ARBA" id="ARBA00022605"/>
    </source>
</evidence>
<evidence type="ECO:0000256" key="3">
    <source>
        <dbReference type="ARBA" id="ARBA00012572"/>
    </source>
</evidence>
<accession>A0ABS4JEY2</accession>
<evidence type="ECO:0000256" key="9">
    <source>
        <dbReference type="HAMAP-Rule" id="MF_00135"/>
    </source>
</evidence>
<reference evidence="11 12" key="1">
    <citation type="submission" date="2021-03" db="EMBL/GenBank/DDBJ databases">
        <title>Genomic Encyclopedia of Type Strains, Phase IV (KMG-IV): sequencing the most valuable type-strain genomes for metagenomic binning, comparative biology and taxonomic classification.</title>
        <authorList>
            <person name="Goeker M."/>
        </authorList>
    </citation>
    <scope>NUCLEOTIDE SEQUENCE [LARGE SCALE GENOMIC DNA]</scope>
    <source>
        <strain evidence="11 12">DSM 26806</strain>
    </source>
</reference>
<dbReference type="GO" id="GO:0004640">
    <property type="term" value="F:phosphoribosylanthranilate isomerase activity"/>
    <property type="evidence" value="ECO:0007669"/>
    <property type="project" value="UniProtKB-EC"/>
</dbReference>
<keyword evidence="12" id="KW-1185">Reference proteome</keyword>
<dbReference type="InterPro" id="IPR013785">
    <property type="entry name" value="Aldolase_TIM"/>
</dbReference>
<evidence type="ECO:0000256" key="6">
    <source>
        <dbReference type="ARBA" id="ARBA00022822"/>
    </source>
</evidence>
<dbReference type="EMBL" id="JAGGLD010000001">
    <property type="protein sequence ID" value="MBP2000268.1"/>
    <property type="molecule type" value="Genomic_DNA"/>
</dbReference>
<keyword evidence="5 9" id="KW-0028">Amino-acid biosynthesis</keyword>
<comment type="pathway">
    <text evidence="2 9">Amino-acid biosynthesis; L-tryptophan biosynthesis; L-tryptophan from chorismate: step 3/5.</text>
</comment>
<keyword evidence="6 9" id="KW-0822">Tryptophan biosynthesis</keyword>
<evidence type="ECO:0000313" key="11">
    <source>
        <dbReference type="EMBL" id="MBP2000268.1"/>
    </source>
</evidence>
<sequence>MVRVKICGLTTKEAAWAAVEAGADAIGFVFAEGKRKISPYAAKEIIRSIPPYVTTTGVFVNTELGEMNQIAEFCQLDMVQLHGKETPHYCSKSIRPVVKTLHMGGLDLQPEDALIMYQNVVRAFLLDTFVQGSTGGTGQSFAWSEVKKLQSPHPLILAGGLHPENIVRALEETRLSAVDVSSGVETQGIKDPLKMNDFVKAARFQHVTAGG</sequence>
<feature type="domain" description="N-(5'phosphoribosyl) anthranilate isomerase (PRAI)" evidence="10">
    <location>
        <begin position="4"/>
        <end position="200"/>
    </location>
</feature>
<dbReference type="PANTHER" id="PTHR42894:SF1">
    <property type="entry name" value="N-(5'-PHOSPHORIBOSYL)ANTHRANILATE ISOMERASE"/>
    <property type="match status" value="1"/>
</dbReference>
<evidence type="ECO:0000256" key="8">
    <source>
        <dbReference type="ARBA" id="ARBA00023235"/>
    </source>
</evidence>
<dbReference type="InterPro" id="IPR011060">
    <property type="entry name" value="RibuloseP-bd_barrel"/>
</dbReference>
<dbReference type="Gene3D" id="3.20.20.70">
    <property type="entry name" value="Aldolase class I"/>
    <property type="match status" value="1"/>
</dbReference>
<comment type="catalytic activity">
    <reaction evidence="1 9">
        <text>N-(5-phospho-beta-D-ribosyl)anthranilate = 1-(2-carboxyphenylamino)-1-deoxy-D-ribulose 5-phosphate</text>
        <dbReference type="Rhea" id="RHEA:21540"/>
        <dbReference type="ChEBI" id="CHEBI:18277"/>
        <dbReference type="ChEBI" id="CHEBI:58613"/>
        <dbReference type="EC" id="5.3.1.24"/>
    </reaction>
</comment>
<dbReference type="InterPro" id="IPR001240">
    <property type="entry name" value="PRAI_dom"/>
</dbReference>
<dbReference type="CDD" id="cd00405">
    <property type="entry name" value="PRAI"/>
    <property type="match status" value="1"/>
</dbReference>
<keyword evidence="8 9" id="KW-0413">Isomerase</keyword>
<proteinExistence type="inferred from homology"/>
<comment type="similarity">
    <text evidence="9">Belongs to the TrpF family.</text>
</comment>
<evidence type="ECO:0000256" key="1">
    <source>
        <dbReference type="ARBA" id="ARBA00001164"/>
    </source>
</evidence>
<dbReference type="InterPro" id="IPR044643">
    <property type="entry name" value="TrpF_fam"/>
</dbReference>
<evidence type="ECO:0000313" key="12">
    <source>
        <dbReference type="Proteomes" id="UP001519288"/>
    </source>
</evidence>
<dbReference type="SUPFAM" id="SSF51366">
    <property type="entry name" value="Ribulose-phoshate binding barrel"/>
    <property type="match status" value="1"/>
</dbReference>
<evidence type="ECO:0000259" key="10">
    <source>
        <dbReference type="Pfam" id="PF00697"/>
    </source>
</evidence>
<evidence type="ECO:0000256" key="2">
    <source>
        <dbReference type="ARBA" id="ARBA00004664"/>
    </source>
</evidence>
<organism evidence="11 12">
    <name type="scientific">Paenibacillus shirakamiensis</name>
    <dbReference type="NCBI Taxonomy" id="1265935"/>
    <lineage>
        <taxon>Bacteria</taxon>
        <taxon>Bacillati</taxon>
        <taxon>Bacillota</taxon>
        <taxon>Bacilli</taxon>
        <taxon>Bacillales</taxon>
        <taxon>Paenibacillaceae</taxon>
        <taxon>Paenibacillus</taxon>
    </lineage>
</organism>
<gene>
    <name evidence="9" type="primary">trpF</name>
    <name evidence="11" type="ORF">J2Z69_001287</name>
</gene>
<comment type="caution">
    <text evidence="11">The sequence shown here is derived from an EMBL/GenBank/DDBJ whole genome shotgun (WGS) entry which is preliminary data.</text>
</comment>
<dbReference type="Proteomes" id="UP001519288">
    <property type="component" value="Unassembled WGS sequence"/>
</dbReference>